<protein>
    <submittedName>
        <fullName evidence="2">Uncharacterized protein</fullName>
    </submittedName>
</protein>
<evidence type="ECO:0000256" key="1">
    <source>
        <dbReference type="SAM" id="MobiDB-lite"/>
    </source>
</evidence>
<dbReference type="EMBL" id="DTGR01000046">
    <property type="protein sequence ID" value="HHS28661.1"/>
    <property type="molecule type" value="Genomic_DNA"/>
</dbReference>
<accession>A0A7V6DNZ9</accession>
<feature type="region of interest" description="Disordered" evidence="1">
    <location>
        <begin position="92"/>
        <end position="203"/>
    </location>
</feature>
<reference evidence="2" key="1">
    <citation type="journal article" date="2020" name="mSystems">
        <title>Genome- and Community-Level Interaction Insights into Carbon Utilization and Element Cycling Functions of Hydrothermarchaeota in Hydrothermal Sediment.</title>
        <authorList>
            <person name="Zhou Z."/>
            <person name="Liu Y."/>
            <person name="Xu W."/>
            <person name="Pan J."/>
            <person name="Luo Z.H."/>
            <person name="Li M."/>
        </authorList>
    </citation>
    <scope>NUCLEOTIDE SEQUENCE [LARGE SCALE GENOMIC DNA]</scope>
    <source>
        <strain evidence="2">SpSt-767</strain>
    </source>
</reference>
<dbReference type="AlphaFoldDB" id="A0A7V6DNZ9"/>
<gene>
    <name evidence="2" type="ORF">ENV52_03045</name>
</gene>
<feature type="compositionally biased region" description="Polar residues" evidence="1">
    <location>
        <begin position="158"/>
        <end position="168"/>
    </location>
</feature>
<sequence>MAGSRPYGSDYLTYAEELRTRGAIGFYDRTEDIVRTGNFERAFTRYVFLRANIRGQSLYTGLAASVDQRLQFLKEQMHLGEGALKYEHRETYTAQKRRVKPACPPSPKKTAKPKEPSPEENPPETVIPGQSLEEKAQAAPPAKEGTTAAGSEAKAPAQETQGAAQETKPSGEAARKPAEGSQQAAPAPAPGFWEKFKRKLKFW</sequence>
<comment type="caution">
    <text evidence="2">The sequence shown here is derived from an EMBL/GenBank/DDBJ whole genome shotgun (WGS) entry which is preliminary data.</text>
</comment>
<evidence type="ECO:0000313" key="2">
    <source>
        <dbReference type="EMBL" id="HHS28661.1"/>
    </source>
</evidence>
<name>A0A7V6DNZ9_9BACT</name>
<organism evidence="2">
    <name type="scientific">Desulfobacca acetoxidans</name>
    <dbReference type="NCBI Taxonomy" id="60893"/>
    <lineage>
        <taxon>Bacteria</taxon>
        <taxon>Pseudomonadati</taxon>
        <taxon>Thermodesulfobacteriota</taxon>
        <taxon>Desulfobaccia</taxon>
        <taxon>Desulfobaccales</taxon>
        <taxon>Desulfobaccaceae</taxon>
        <taxon>Desulfobacca</taxon>
    </lineage>
</organism>
<proteinExistence type="predicted"/>